<organism evidence="2 3">
    <name type="scientific">Dawidia soli</name>
    <dbReference type="NCBI Taxonomy" id="2782352"/>
    <lineage>
        <taxon>Bacteria</taxon>
        <taxon>Pseudomonadati</taxon>
        <taxon>Bacteroidota</taxon>
        <taxon>Cytophagia</taxon>
        <taxon>Cytophagales</taxon>
        <taxon>Chryseotaleaceae</taxon>
        <taxon>Dawidia</taxon>
    </lineage>
</organism>
<reference evidence="2 3" key="1">
    <citation type="submission" date="2021-05" db="EMBL/GenBank/DDBJ databases">
        <title>A Polyphasic approach of four new species of the genus Ohtaekwangia: Ohtaekwangia histidinii sp. nov., Ohtaekwangia cretensis sp. nov., Ohtaekwangia indiensis sp. nov., Ohtaekwangia reichenbachii sp. nov. from diverse environment.</title>
        <authorList>
            <person name="Octaviana S."/>
        </authorList>
    </citation>
    <scope>NUCLEOTIDE SEQUENCE [LARGE SCALE GENOMIC DNA]</scope>
    <source>
        <strain evidence="2 3">PWU37</strain>
    </source>
</reference>
<dbReference type="InterPro" id="IPR005180">
    <property type="entry name" value="DUF302"/>
</dbReference>
<dbReference type="Proteomes" id="UP001319180">
    <property type="component" value="Unassembled WGS sequence"/>
</dbReference>
<dbReference type="SUPFAM" id="SSF103247">
    <property type="entry name" value="TT1751-like"/>
    <property type="match status" value="1"/>
</dbReference>
<dbReference type="InterPro" id="IPR016796">
    <property type="entry name" value="UCP021774"/>
</dbReference>
<evidence type="ECO:0000313" key="3">
    <source>
        <dbReference type="Proteomes" id="UP001319180"/>
    </source>
</evidence>
<keyword evidence="3" id="KW-1185">Reference proteome</keyword>
<dbReference type="PANTHER" id="PTHR38342:SF1">
    <property type="entry name" value="SLR5037 PROTEIN"/>
    <property type="match status" value="1"/>
</dbReference>
<proteinExistence type="predicted"/>
<evidence type="ECO:0000259" key="1">
    <source>
        <dbReference type="Pfam" id="PF03625"/>
    </source>
</evidence>
<dbReference type="EMBL" id="JAHESC010000008">
    <property type="protein sequence ID" value="MBT1686472.1"/>
    <property type="molecule type" value="Genomic_DNA"/>
</dbReference>
<dbReference type="InterPro" id="IPR035923">
    <property type="entry name" value="TT1751-like_sf"/>
</dbReference>
<protein>
    <submittedName>
        <fullName evidence="2">DUF302 domain-containing protein</fullName>
    </submittedName>
</protein>
<comment type="caution">
    <text evidence="2">The sequence shown here is derived from an EMBL/GenBank/DDBJ whole genome shotgun (WGS) entry which is preliminary data.</text>
</comment>
<name>A0AAP2DBU7_9BACT</name>
<dbReference type="Pfam" id="PF03625">
    <property type="entry name" value="DUF302"/>
    <property type="match status" value="1"/>
</dbReference>
<sequence length="143" mass="15917">MTFYSRKLKMPFEEVLNKVIQNLTQQGFTVIHMLDLRDIFQNRPGVELRNYKILGVYNPGLAYRAITLAPHIGIMLPCNVVIQESENGEVDISAINPLETIAPDQQTPALEDIAQETGIRLRASVDFIARASRQPGLAGSTIP</sequence>
<gene>
    <name evidence="2" type="ORF">KK078_07900</name>
</gene>
<accession>A0AAP2DBU7</accession>
<dbReference type="PANTHER" id="PTHR38342">
    <property type="entry name" value="SLR5037 PROTEIN"/>
    <property type="match status" value="1"/>
</dbReference>
<dbReference type="Gene3D" id="3.30.310.70">
    <property type="entry name" value="TT1751-like domain"/>
    <property type="match status" value="1"/>
</dbReference>
<evidence type="ECO:0000313" key="2">
    <source>
        <dbReference type="EMBL" id="MBT1686472.1"/>
    </source>
</evidence>
<dbReference type="AlphaFoldDB" id="A0AAP2DBU7"/>
<dbReference type="RefSeq" id="WP_254089708.1">
    <property type="nucleotide sequence ID" value="NZ_JAHESC010000008.1"/>
</dbReference>
<dbReference type="CDD" id="cd14797">
    <property type="entry name" value="DUF302"/>
    <property type="match status" value="1"/>
</dbReference>
<dbReference type="PIRSF" id="PIRSF021774">
    <property type="entry name" value="UCP021774"/>
    <property type="match status" value="1"/>
</dbReference>
<feature type="domain" description="DUF302" evidence="1">
    <location>
        <begin position="35"/>
        <end position="97"/>
    </location>
</feature>